<gene>
    <name evidence="3" type="ORF">EYF80_037467</name>
</gene>
<feature type="signal peptide" evidence="2">
    <location>
        <begin position="1"/>
        <end position="22"/>
    </location>
</feature>
<name>A0A4Z2GHE2_9TELE</name>
<keyword evidence="2" id="KW-0732">Signal</keyword>
<keyword evidence="4" id="KW-1185">Reference proteome</keyword>
<sequence length="227" mass="24676">MDRAGFAVLVVLTVALLRFGDSHQDATGGRKEGTAAAGRAVRSQRQSRVRSQGHSPWRAAHGASPGPSGTDSFRTVLRVPRAAHQRHASRAGPARAADASREILVSPPRDGAPRAARHPSGQQHRARGNLRQSSKLSSGSTRRLAGPNVCGGQQCCSGWAGDDDVETVMLRRRCGDGDVETAMWRRRCGDDDVETLTFGRRVYRRLSLRPRRDEKQRSDVCFAALCS</sequence>
<evidence type="ECO:0000256" key="2">
    <source>
        <dbReference type="SAM" id="SignalP"/>
    </source>
</evidence>
<feature type="compositionally biased region" description="Low complexity" evidence="1">
    <location>
        <begin position="35"/>
        <end position="53"/>
    </location>
</feature>
<dbReference type="AlphaFoldDB" id="A0A4Z2GHE2"/>
<protein>
    <submittedName>
        <fullName evidence="3">Uncharacterized protein</fullName>
    </submittedName>
</protein>
<feature type="region of interest" description="Disordered" evidence="1">
    <location>
        <begin position="23"/>
        <end position="145"/>
    </location>
</feature>
<dbReference type="EMBL" id="SRLO01000551">
    <property type="protein sequence ID" value="TNN52313.1"/>
    <property type="molecule type" value="Genomic_DNA"/>
</dbReference>
<reference evidence="3 4" key="1">
    <citation type="submission" date="2019-03" db="EMBL/GenBank/DDBJ databases">
        <title>First draft genome of Liparis tanakae, snailfish: a comprehensive survey of snailfish specific genes.</title>
        <authorList>
            <person name="Kim W."/>
            <person name="Song I."/>
            <person name="Jeong J.-H."/>
            <person name="Kim D."/>
            <person name="Kim S."/>
            <person name="Ryu S."/>
            <person name="Song J.Y."/>
            <person name="Lee S.K."/>
        </authorList>
    </citation>
    <scope>NUCLEOTIDE SEQUENCE [LARGE SCALE GENOMIC DNA]</scope>
    <source>
        <tissue evidence="3">Muscle</tissue>
    </source>
</reference>
<feature type="chain" id="PRO_5021273402" evidence="2">
    <location>
        <begin position="23"/>
        <end position="227"/>
    </location>
</feature>
<evidence type="ECO:0000256" key="1">
    <source>
        <dbReference type="SAM" id="MobiDB-lite"/>
    </source>
</evidence>
<proteinExistence type="predicted"/>
<feature type="compositionally biased region" description="Basic and acidic residues" evidence="1">
    <location>
        <begin position="23"/>
        <end position="33"/>
    </location>
</feature>
<dbReference type="OrthoDB" id="8936993at2759"/>
<comment type="caution">
    <text evidence="3">The sequence shown here is derived from an EMBL/GenBank/DDBJ whole genome shotgun (WGS) entry which is preliminary data.</text>
</comment>
<feature type="compositionally biased region" description="Polar residues" evidence="1">
    <location>
        <begin position="130"/>
        <end position="141"/>
    </location>
</feature>
<accession>A0A4Z2GHE2</accession>
<organism evidence="3 4">
    <name type="scientific">Liparis tanakae</name>
    <name type="common">Tanaka's snailfish</name>
    <dbReference type="NCBI Taxonomy" id="230148"/>
    <lineage>
        <taxon>Eukaryota</taxon>
        <taxon>Metazoa</taxon>
        <taxon>Chordata</taxon>
        <taxon>Craniata</taxon>
        <taxon>Vertebrata</taxon>
        <taxon>Euteleostomi</taxon>
        <taxon>Actinopterygii</taxon>
        <taxon>Neopterygii</taxon>
        <taxon>Teleostei</taxon>
        <taxon>Neoteleostei</taxon>
        <taxon>Acanthomorphata</taxon>
        <taxon>Eupercaria</taxon>
        <taxon>Perciformes</taxon>
        <taxon>Cottioidei</taxon>
        <taxon>Cottales</taxon>
        <taxon>Liparidae</taxon>
        <taxon>Liparis</taxon>
    </lineage>
</organism>
<evidence type="ECO:0000313" key="4">
    <source>
        <dbReference type="Proteomes" id="UP000314294"/>
    </source>
</evidence>
<dbReference type="Proteomes" id="UP000314294">
    <property type="component" value="Unassembled WGS sequence"/>
</dbReference>
<evidence type="ECO:0000313" key="3">
    <source>
        <dbReference type="EMBL" id="TNN52313.1"/>
    </source>
</evidence>